<dbReference type="Proteomes" id="UP000254879">
    <property type="component" value="Unassembled WGS sequence"/>
</dbReference>
<sequence>MSVKDALELFEQAKQVAATKQNTLLSWVTELPADTNVINVFEKAASSFRGERFFGKTLSKGLRMWVSA</sequence>
<dbReference type="EMBL" id="UGPG01000001">
    <property type="protein sequence ID" value="STY43046.1"/>
    <property type="molecule type" value="Genomic_DNA"/>
</dbReference>
<evidence type="ECO:0000313" key="2">
    <source>
        <dbReference type="Proteomes" id="UP000254879"/>
    </source>
</evidence>
<proteinExistence type="predicted"/>
<name>A0A378MC13_LISGR</name>
<reference evidence="1 2" key="1">
    <citation type="submission" date="2018-06" db="EMBL/GenBank/DDBJ databases">
        <authorList>
            <consortium name="Pathogen Informatics"/>
            <person name="Doyle S."/>
        </authorList>
    </citation>
    <scope>NUCLEOTIDE SEQUENCE [LARGE SCALE GENOMIC DNA]</scope>
    <source>
        <strain evidence="2">NCTC 10815</strain>
    </source>
</reference>
<protein>
    <submittedName>
        <fullName evidence="1">Uncharacterized protein</fullName>
    </submittedName>
</protein>
<organism evidence="1 2">
    <name type="scientific">Listeria grayi</name>
    <name type="common">Listeria murrayi</name>
    <dbReference type="NCBI Taxonomy" id="1641"/>
    <lineage>
        <taxon>Bacteria</taxon>
        <taxon>Bacillati</taxon>
        <taxon>Bacillota</taxon>
        <taxon>Bacilli</taxon>
        <taxon>Bacillales</taxon>
        <taxon>Listeriaceae</taxon>
        <taxon>Listeria</taxon>
    </lineage>
</organism>
<accession>A0A378MC13</accession>
<gene>
    <name evidence="1" type="ORF">NCTC10815_00327</name>
</gene>
<evidence type="ECO:0000313" key="1">
    <source>
        <dbReference type="EMBL" id="STY43046.1"/>
    </source>
</evidence>
<dbReference type="AlphaFoldDB" id="A0A378MC13"/>